<gene>
    <name evidence="2" type="ORF">MCHLO_12785</name>
</gene>
<feature type="region of interest" description="Disordered" evidence="1">
    <location>
        <begin position="1"/>
        <end position="50"/>
    </location>
</feature>
<evidence type="ECO:0000313" key="2">
    <source>
        <dbReference type="EMBL" id="GAT56089.1"/>
    </source>
</evidence>
<evidence type="ECO:0000256" key="1">
    <source>
        <dbReference type="SAM" id="MobiDB-lite"/>
    </source>
</evidence>
<accession>A0ABQ0LYG4</accession>
<evidence type="ECO:0000313" key="3">
    <source>
        <dbReference type="Proteomes" id="UP000815677"/>
    </source>
</evidence>
<sequence length="395" mass="44329">MTLLPWNDVDDIPHSQPPPSDHWDAVNDLPPPAKRRRFDIATEPPLKGPHRWRKAKVKANVAANGHDIRPSTVAKHLRPAVPIRTSLASHILRTAHGAYVASLEDAKELYGSKKRWTLEPLVERGFLVIPWDGKMPRPLVDSTGRVFGALAGQPDDPSYAASAQRAFDAVLREGHAAKFPASEKKHRRGLFAAINVGVSYGQGQTKPSWLKSDYEATAESYLSALAPHLYEYYLSHNKLLDARFKLRRPFSASVFSAAAFNFGKNVWTFRHRDVLNLPFGWCAIQALGRFDPTKGGHLILWDLKLVIELPAGALILIPSAMLAHSNIPVQNDETRTSFTQFTAGFRYVDNDFRTEEELQAQDPIAYEAMLAEKEQRWEMGLGLWSTIDELVDARR</sequence>
<organism evidence="2 3">
    <name type="scientific">Mycena chlorophos</name>
    <name type="common">Agaric fungus</name>
    <name type="synonym">Agaricus chlorophos</name>
    <dbReference type="NCBI Taxonomy" id="658473"/>
    <lineage>
        <taxon>Eukaryota</taxon>
        <taxon>Fungi</taxon>
        <taxon>Dikarya</taxon>
        <taxon>Basidiomycota</taxon>
        <taxon>Agaricomycotina</taxon>
        <taxon>Agaricomycetes</taxon>
        <taxon>Agaricomycetidae</taxon>
        <taxon>Agaricales</taxon>
        <taxon>Marasmiineae</taxon>
        <taxon>Mycenaceae</taxon>
        <taxon>Mycena</taxon>
    </lineage>
</organism>
<keyword evidence="3" id="KW-1185">Reference proteome</keyword>
<dbReference type="EMBL" id="DF849240">
    <property type="protein sequence ID" value="GAT56089.1"/>
    <property type="molecule type" value="Genomic_DNA"/>
</dbReference>
<reference evidence="2" key="1">
    <citation type="submission" date="2014-09" db="EMBL/GenBank/DDBJ databases">
        <title>Genome sequence of the luminous mushroom Mycena chlorophos for searching fungal bioluminescence genes.</title>
        <authorList>
            <person name="Tanaka Y."/>
            <person name="Kasuga D."/>
            <person name="Oba Y."/>
            <person name="Hase S."/>
            <person name="Sato K."/>
            <person name="Oba Y."/>
            <person name="Sakakibara Y."/>
        </authorList>
    </citation>
    <scope>NUCLEOTIDE SEQUENCE</scope>
</reference>
<proteinExistence type="predicted"/>
<protein>
    <recommendedName>
        <fullName evidence="4">2OGFeDO JBP1/TET oxygenase domain-containing protein</fullName>
    </recommendedName>
</protein>
<evidence type="ECO:0008006" key="4">
    <source>
        <dbReference type="Google" id="ProtNLM"/>
    </source>
</evidence>
<name>A0ABQ0LYG4_MYCCL</name>
<dbReference type="Gene3D" id="3.60.130.30">
    <property type="match status" value="1"/>
</dbReference>
<dbReference type="Proteomes" id="UP000815677">
    <property type="component" value="Unassembled WGS sequence"/>
</dbReference>